<keyword evidence="1" id="KW-1133">Transmembrane helix</keyword>
<dbReference type="AlphaFoldDB" id="A0A1J0AG83"/>
<name>A0A1J0AG83_9CYAN</name>
<dbReference type="OrthoDB" id="468587at2"/>
<feature type="transmembrane region" description="Helical" evidence="1">
    <location>
        <begin position="7"/>
        <end position="29"/>
    </location>
</feature>
<proteinExistence type="predicted"/>
<sequence>MGLIKRLFGLIGAIFGFIGGIFGAIFGIFRRRPQTESSLEVSFFLDPDDAKSVGRQNEPARPEAKLNTAAARVAMAFNSGSPDLSNRRRPGPNMNAFLDMAKQVRRT</sequence>
<keyword evidence="1" id="KW-0812">Transmembrane</keyword>
<organism evidence="2 3">
    <name type="scientific">Gloeomargarita lithophora Alchichica-D10</name>
    <dbReference type="NCBI Taxonomy" id="1188229"/>
    <lineage>
        <taxon>Bacteria</taxon>
        <taxon>Bacillati</taxon>
        <taxon>Cyanobacteriota</taxon>
        <taxon>Cyanophyceae</taxon>
        <taxon>Gloeomargaritales</taxon>
        <taxon>Gloeomargaritaceae</taxon>
        <taxon>Gloeomargarita</taxon>
    </lineage>
</organism>
<evidence type="ECO:0000313" key="3">
    <source>
        <dbReference type="Proteomes" id="UP000180235"/>
    </source>
</evidence>
<accession>A0A1J0AG83</accession>
<dbReference type="EMBL" id="CP017675">
    <property type="protein sequence ID" value="APB34962.1"/>
    <property type="molecule type" value="Genomic_DNA"/>
</dbReference>
<keyword evidence="1" id="KW-0472">Membrane</keyword>
<evidence type="ECO:0000256" key="1">
    <source>
        <dbReference type="SAM" id="Phobius"/>
    </source>
</evidence>
<dbReference type="Proteomes" id="UP000180235">
    <property type="component" value="Chromosome"/>
</dbReference>
<evidence type="ECO:0000313" key="2">
    <source>
        <dbReference type="EMBL" id="APB34962.1"/>
    </source>
</evidence>
<reference evidence="2 3" key="1">
    <citation type="submission" date="2016-10" db="EMBL/GenBank/DDBJ databases">
        <title>Description of Gloeomargarita lithophora gen. nov., sp. nov., a thylakoid-bearing basal-branching cyanobacterium with intracellular carbonates, and proposal for Gloeomargaritales ord. nov.</title>
        <authorList>
            <person name="Moreira D."/>
            <person name="Tavera R."/>
            <person name="Benzerara K."/>
            <person name="Skouri-Panet F."/>
            <person name="Couradeau E."/>
            <person name="Gerard E."/>
            <person name="Loussert C."/>
            <person name="Novelo E."/>
            <person name="Zivanovic Y."/>
            <person name="Lopez-Garcia P."/>
        </authorList>
    </citation>
    <scope>NUCLEOTIDE SEQUENCE [LARGE SCALE GENOMIC DNA]</scope>
    <source>
        <strain evidence="2 3">D10</strain>
    </source>
</reference>
<dbReference type="STRING" id="1188229.GlitD10_2621"/>
<keyword evidence="3" id="KW-1185">Reference proteome</keyword>
<dbReference type="KEGG" id="glt:GlitD10_2621"/>
<dbReference type="RefSeq" id="WP_071455325.1">
    <property type="nucleotide sequence ID" value="NZ_CP017675.1"/>
</dbReference>
<protein>
    <submittedName>
        <fullName evidence="2">Uncharacterized protein</fullName>
    </submittedName>
</protein>
<gene>
    <name evidence="2" type="ORF">GlitD10_2621</name>
</gene>